<keyword evidence="1" id="KW-0732">Signal</keyword>
<proteinExistence type="predicted"/>
<dbReference type="AlphaFoldDB" id="Q0U2W6"/>
<dbReference type="VEuPathDB" id="FungiDB:JI435_139850"/>
<organism evidence="2 3">
    <name type="scientific">Phaeosphaeria nodorum (strain SN15 / ATCC MYA-4574 / FGSC 10173)</name>
    <name type="common">Glume blotch fungus</name>
    <name type="synonym">Parastagonospora nodorum</name>
    <dbReference type="NCBI Taxonomy" id="321614"/>
    <lineage>
        <taxon>Eukaryota</taxon>
        <taxon>Fungi</taxon>
        <taxon>Dikarya</taxon>
        <taxon>Ascomycota</taxon>
        <taxon>Pezizomycotina</taxon>
        <taxon>Dothideomycetes</taxon>
        <taxon>Pleosporomycetidae</taxon>
        <taxon>Pleosporales</taxon>
        <taxon>Pleosporineae</taxon>
        <taxon>Phaeosphaeriaceae</taxon>
        <taxon>Parastagonospora</taxon>
    </lineage>
</organism>
<dbReference type="eggNOG" id="ENOG502S6PP">
    <property type="taxonomic scope" value="Eukaryota"/>
</dbReference>
<dbReference type="InterPro" id="IPR023393">
    <property type="entry name" value="START-like_dom_sf"/>
</dbReference>
<dbReference type="Pfam" id="PF10604">
    <property type="entry name" value="Polyketide_cyc2"/>
    <property type="match status" value="1"/>
</dbReference>
<feature type="chain" id="PRO_5004177672" description="Coenzyme Q-binding protein COQ10 START domain-containing protein" evidence="1">
    <location>
        <begin position="29"/>
        <end position="197"/>
    </location>
</feature>
<feature type="signal peptide" evidence="1">
    <location>
        <begin position="1"/>
        <end position="28"/>
    </location>
</feature>
<dbReference type="KEGG" id="pno:SNOG_13985"/>
<dbReference type="EMBL" id="CH445353">
    <property type="protein sequence ID" value="EAT78610.1"/>
    <property type="molecule type" value="Genomic_DNA"/>
</dbReference>
<dbReference type="CDD" id="cd07822">
    <property type="entry name" value="SRPBCC_4"/>
    <property type="match status" value="1"/>
</dbReference>
<accession>Q0U2W6</accession>
<name>Q0U2W6_PHANO</name>
<gene>
    <name evidence="2" type="ORF">SNOG_13985</name>
</gene>
<dbReference type="OMA" id="LHTERWQ"/>
<reference evidence="3" key="1">
    <citation type="journal article" date="2007" name="Plant Cell">
        <title>Dothideomycete-plant interactions illuminated by genome sequencing and EST analysis of the wheat pathogen Stagonospora nodorum.</title>
        <authorList>
            <person name="Hane J.K."/>
            <person name="Lowe R.G."/>
            <person name="Solomon P.S."/>
            <person name="Tan K.C."/>
            <person name="Schoch C.L."/>
            <person name="Spatafora J.W."/>
            <person name="Crous P.W."/>
            <person name="Kodira C."/>
            <person name="Birren B.W."/>
            <person name="Galagan J.E."/>
            <person name="Torriani S.F."/>
            <person name="McDonald B.A."/>
            <person name="Oliver R.P."/>
        </authorList>
    </citation>
    <scope>NUCLEOTIDE SEQUENCE [LARGE SCALE GENOMIC DNA]</scope>
    <source>
        <strain evidence="3">SN15 / ATCC MYA-4574 / FGSC 10173</strain>
    </source>
</reference>
<evidence type="ECO:0000313" key="3">
    <source>
        <dbReference type="Proteomes" id="UP000001055"/>
    </source>
</evidence>
<dbReference type="InterPro" id="IPR019587">
    <property type="entry name" value="Polyketide_cyclase/dehydratase"/>
</dbReference>
<dbReference type="GeneID" id="5981108"/>
<dbReference type="SUPFAM" id="SSF55961">
    <property type="entry name" value="Bet v1-like"/>
    <property type="match status" value="1"/>
</dbReference>
<dbReference type="Gene3D" id="3.30.530.20">
    <property type="match status" value="1"/>
</dbReference>
<dbReference type="RefSeq" id="XP_001804185.1">
    <property type="nucleotide sequence ID" value="XM_001804133.1"/>
</dbReference>
<evidence type="ECO:0008006" key="4">
    <source>
        <dbReference type="Google" id="ProtNLM"/>
    </source>
</evidence>
<dbReference type="HOGENOM" id="CLU_069867_0_2_1"/>
<protein>
    <recommendedName>
        <fullName evidence="4">Coenzyme Q-binding protein COQ10 START domain-containing protein</fullName>
    </recommendedName>
</protein>
<evidence type="ECO:0000313" key="2">
    <source>
        <dbReference type="EMBL" id="EAT78610.1"/>
    </source>
</evidence>
<dbReference type="Proteomes" id="UP000001055">
    <property type="component" value="Unassembled WGS sequence"/>
</dbReference>
<dbReference type="InParanoid" id="Q0U2W6"/>
<evidence type="ECO:0000256" key="1">
    <source>
        <dbReference type="SAM" id="SignalP"/>
    </source>
</evidence>
<sequence>MPPQFGRSALHTILNLFHSVSTIMPVFSASSGPITIKAPAENVWQKLCDTSTWPSWNTFVPKADHVDVLDSHTSSDQEVWSIGQRRQFHVKMGGKITLRVMEVTAFETPVAEQEKRAWKICWSAQGYPDFLLKTVRWNEVEETEGGGCVYRTGEDMDGVLAYFVKLLAGRAVASGINTWAKDLKDIAEKEEREKASL</sequence>